<keyword evidence="2 3" id="KW-0413">Isomerase</keyword>
<protein>
    <recommendedName>
        <fullName evidence="3 4">N5-carboxyaminoimidazole ribonucleotide mutase</fullName>
        <shortName evidence="3 4">N5-CAIR mutase</shortName>
        <ecNumber evidence="3 4">5.4.99.18</ecNumber>
    </recommendedName>
    <alternativeName>
        <fullName evidence="3">5-(carboxyamino)imidazole ribonucleotide mutase</fullName>
    </alternativeName>
</protein>
<feature type="binding site" evidence="3 5">
    <location>
        <position position="9"/>
    </location>
    <ligand>
        <name>substrate</name>
    </ligand>
</feature>
<feature type="binding site" evidence="3 5">
    <location>
        <position position="39"/>
    </location>
    <ligand>
        <name>substrate</name>
    </ligand>
</feature>
<dbReference type="Gene3D" id="3.40.50.1970">
    <property type="match status" value="1"/>
</dbReference>
<comment type="pathway">
    <text evidence="3 4">Purine metabolism; IMP biosynthesis via de novo pathway; 5-amino-1-(5-phospho-D-ribosyl)imidazole-4-carboxylate from 5-amino-1-(5-phospho-D-ribosyl)imidazole (N5-CAIR route): step 2/2.</text>
</comment>
<dbReference type="SMART" id="SM01001">
    <property type="entry name" value="AIRC"/>
    <property type="match status" value="1"/>
</dbReference>
<evidence type="ECO:0000256" key="2">
    <source>
        <dbReference type="ARBA" id="ARBA00023235"/>
    </source>
</evidence>
<organism evidence="7 9">
    <name type="scientific">Parvimonas micra</name>
    <dbReference type="NCBI Taxonomy" id="33033"/>
    <lineage>
        <taxon>Bacteria</taxon>
        <taxon>Bacillati</taxon>
        <taxon>Bacillota</taxon>
        <taxon>Tissierellia</taxon>
        <taxon>Tissierellales</taxon>
        <taxon>Peptoniphilaceae</taxon>
        <taxon>Parvimonas</taxon>
    </lineage>
</organism>
<evidence type="ECO:0000313" key="8">
    <source>
        <dbReference type="EMBL" id="WBB30266.1"/>
    </source>
</evidence>
<dbReference type="KEGG" id="pmic:NW74_03380"/>
<evidence type="ECO:0000313" key="7">
    <source>
        <dbReference type="EMBL" id="AIZ36444.1"/>
    </source>
</evidence>
<dbReference type="NCBIfam" id="TIGR01162">
    <property type="entry name" value="purE"/>
    <property type="match status" value="1"/>
</dbReference>
<dbReference type="GO" id="GO:0006189">
    <property type="term" value="P:'de novo' IMP biosynthetic process"/>
    <property type="evidence" value="ECO:0007669"/>
    <property type="project" value="UniProtKB-UniRule"/>
</dbReference>
<feature type="domain" description="PurE" evidence="6">
    <location>
        <begin position="1"/>
        <end position="150"/>
    </location>
</feature>
<dbReference type="Proteomes" id="UP001210690">
    <property type="component" value="Chromosome"/>
</dbReference>
<evidence type="ECO:0000256" key="4">
    <source>
        <dbReference type="PIRNR" id="PIRNR001338"/>
    </source>
</evidence>
<dbReference type="Proteomes" id="UP000031386">
    <property type="component" value="Chromosome"/>
</dbReference>
<dbReference type="PANTHER" id="PTHR23046">
    <property type="entry name" value="PHOSPHORIBOSYLAMINOIMIDAZOLE CARBOXYLASE CATALYTIC SUBUNIT"/>
    <property type="match status" value="1"/>
</dbReference>
<dbReference type="GO" id="GO:0034023">
    <property type="term" value="F:5-(carboxyamino)imidazole ribonucleotide mutase activity"/>
    <property type="evidence" value="ECO:0007669"/>
    <property type="project" value="UniProtKB-UniRule"/>
</dbReference>
<comment type="function">
    <text evidence="3 4">Catalyzes the conversion of N5-carboxyaminoimidazole ribonucleotide (N5-CAIR) to 4-carboxy-5-aminoimidazole ribonucleotide (CAIR).</text>
</comment>
<dbReference type="GO" id="GO:0016829">
    <property type="term" value="F:lyase activity"/>
    <property type="evidence" value="ECO:0007669"/>
    <property type="project" value="UniProtKB-KW"/>
</dbReference>
<comment type="catalytic activity">
    <reaction evidence="3 4">
        <text>5-carboxyamino-1-(5-phospho-D-ribosyl)imidazole + H(+) = 5-amino-1-(5-phospho-D-ribosyl)imidazole-4-carboxylate</text>
        <dbReference type="Rhea" id="RHEA:13193"/>
        <dbReference type="ChEBI" id="CHEBI:15378"/>
        <dbReference type="ChEBI" id="CHEBI:58730"/>
        <dbReference type="ChEBI" id="CHEBI:77657"/>
        <dbReference type="EC" id="5.4.99.18"/>
    </reaction>
</comment>
<sequence length="159" mass="17142">MKVAVIMGSISDKDIAKKTCDILKKFGIKYDARVISAHRSLDFAIDFVNKMEENNIELIIAFAGKAAHLAGVLAGISTVPVIGVPVKASTLDGLDALLSTVQMPKGVPVATVAIDGAENAGILATQILSIKYDELKVKLKEYKIEMKEQVKKMDNDLDI</sequence>
<evidence type="ECO:0000313" key="9">
    <source>
        <dbReference type="Proteomes" id="UP000031386"/>
    </source>
</evidence>
<dbReference type="SUPFAM" id="SSF52255">
    <property type="entry name" value="N5-CAIR mutase (phosphoribosylaminoimidazole carboxylase, PurE)"/>
    <property type="match status" value="1"/>
</dbReference>
<name>A0A0B4S1Q3_9FIRM</name>
<dbReference type="AlphaFoldDB" id="A0A0B4S1Q3"/>
<dbReference type="EMBL" id="CP009761">
    <property type="protein sequence ID" value="AIZ36444.1"/>
    <property type="molecule type" value="Genomic_DNA"/>
</dbReference>
<proteinExistence type="inferred from homology"/>
<dbReference type="EMBL" id="CP101412">
    <property type="protein sequence ID" value="WBB30266.1"/>
    <property type="molecule type" value="Genomic_DNA"/>
</dbReference>
<dbReference type="PIRSF" id="PIRSF001338">
    <property type="entry name" value="AIR_carboxylase"/>
    <property type="match status" value="1"/>
</dbReference>
<evidence type="ECO:0000259" key="6">
    <source>
        <dbReference type="SMART" id="SM01001"/>
    </source>
</evidence>
<reference evidence="7 9" key="1">
    <citation type="submission" date="2014-10" db="EMBL/GenBank/DDBJ databases">
        <title>Complete genome sequence of Parvimonas micra KCOM 1535 (= ChDC B708).</title>
        <authorList>
            <person name="Kook J.-K."/>
            <person name="Park S.-N."/>
            <person name="Lim Y.K."/>
            <person name="Roh H."/>
        </authorList>
    </citation>
    <scope>NUCLEOTIDE SEQUENCE [LARGE SCALE GENOMIC DNA]</scope>
    <source>
        <strain evidence="7">KCOM 1535</strain>
        <strain evidence="9">KCOM 1535 / ChDC B708</strain>
    </source>
</reference>
<dbReference type="STRING" id="33033.NW74_03380"/>
<dbReference type="HAMAP" id="MF_01929">
    <property type="entry name" value="PurE_classI"/>
    <property type="match status" value="1"/>
</dbReference>
<gene>
    <name evidence="3 8" type="primary">purE</name>
    <name evidence="8" type="ORF">NM222_04625</name>
    <name evidence="7" type="ORF">NW74_03380</name>
</gene>
<dbReference type="EC" id="5.4.99.18" evidence="3 4"/>
<dbReference type="OrthoDB" id="9791908at2"/>
<dbReference type="GeneID" id="93384177"/>
<feature type="binding site" evidence="3 5">
    <location>
        <position position="12"/>
    </location>
    <ligand>
        <name>substrate</name>
    </ligand>
</feature>
<dbReference type="InterPro" id="IPR024694">
    <property type="entry name" value="PurE_prokaryotes"/>
</dbReference>
<keyword evidence="9" id="KW-1185">Reference proteome</keyword>
<dbReference type="PANTHER" id="PTHR23046:SF2">
    <property type="entry name" value="PHOSPHORIBOSYLAMINOIMIDAZOLE CARBOXYLASE"/>
    <property type="match status" value="1"/>
</dbReference>
<evidence type="ECO:0000256" key="3">
    <source>
        <dbReference type="HAMAP-Rule" id="MF_01929"/>
    </source>
</evidence>
<dbReference type="RefSeq" id="WP_004833487.1">
    <property type="nucleotide sequence ID" value="NZ_CABKNC010000002.1"/>
</dbReference>
<dbReference type="Pfam" id="PF00731">
    <property type="entry name" value="AIRC"/>
    <property type="match status" value="1"/>
</dbReference>
<reference evidence="8" key="2">
    <citation type="submission" date="2022-07" db="EMBL/GenBank/DDBJ databases">
        <title>Parvimonas micra travels from the subgingival sulcus of the human oral cavity to the colorectal adenocarcinoma.</title>
        <authorList>
            <person name="Conde-Perez K."/>
            <person name="Buetas E."/>
            <person name="Aja-Macaya P."/>
            <person name="Martin-De Arribas E."/>
            <person name="Iglesias-Corras I."/>
            <person name="Trigo-Tasende N."/>
            <person name="Nasser-Ali M."/>
            <person name="Estevez L.S."/>
            <person name="Rumbo-Feal S."/>
            <person name="Otero-Alen B."/>
            <person name="Noguera J.F."/>
            <person name="Concha A."/>
            <person name="Pardinas-Lopez S."/>
            <person name="Carda-Dieguez M."/>
            <person name="Gomez-Randulfe I."/>
            <person name="Martinez-Lago N."/>
            <person name="Ladra S."/>
            <person name="Aparicio L.A."/>
            <person name="Bou G."/>
            <person name="Mira A."/>
            <person name="Vallejo J.A."/>
            <person name="Poza M."/>
        </authorList>
    </citation>
    <scope>NUCLEOTIDE SEQUENCE</scope>
    <source>
        <strain evidence="8">PM102KC-G-1</strain>
    </source>
</reference>
<accession>A0A0B4S1Q3</accession>
<keyword evidence="1 3" id="KW-0658">Purine biosynthesis</keyword>
<dbReference type="UniPathway" id="UPA00074">
    <property type="reaction ID" value="UER00943"/>
</dbReference>
<keyword evidence="8" id="KW-0456">Lyase</keyword>
<dbReference type="InterPro" id="IPR000031">
    <property type="entry name" value="PurE_dom"/>
</dbReference>
<comment type="similarity">
    <text evidence="3">Belongs to the AIR carboxylase family. Class I subfamily.</text>
</comment>
<dbReference type="InterPro" id="IPR033747">
    <property type="entry name" value="PurE_ClassI"/>
</dbReference>
<evidence type="ECO:0000256" key="1">
    <source>
        <dbReference type="ARBA" id="ARBA00022755"/>
    </source>
</evidence>
<evidence type="ECO:0000256" key="5">
    <source>
        <dbReference type="PIRSR" id="PIRSR001338-1"/>
    </source>
</evidence>